<evidence type="ECO:0000256" key="1">
    <source>
        <dbReference type="SAM" id="MobiDB-lite"/>
    </source>
</evidence>
<sequence>MSDHSQVAHPSVSGGGDLDATLPATAAQREVWVAQNVDPSSPVYNIGLVVEVDGTIDVERAAAAIKATVGRVEALFVHFRANADNQLIQVPIPDARWDVEILDLRAEADPDSTAQSWMDTDMARVFGADDLLFRQVLLRTADDRVIWYQRYHHSVVDGYGISLIVADVAERYDDPDLETAAPVWSLD</sequence>
<feature type="region of interest" description="Disordered" evidence="1">
    <location>
        <begin position="1"/>
        <end position="20"/>
    </location>
</feature>
<dbReference type="InterPro" id="IPR001242">
    <property type="entry name" value="Condensation_dom"/>
</dbReference>
<proteinExistence type="predicted"/>
<dbReference type="Pfam" id="PF00668">
    <property type="entry name" value="Condensation"/>
    <property type="match status" value="1"/>
</dbReference>
<dbReference type="AlphaFoldDB" id="A0A5N5E4J3"/>
<organism evidence="3 4">
    <name type="scientific">Rhodococcus erythropolis</name>
    <name type="common">Arthrobacter picolinophilus</name>
    <dbReference type="NCBI Taxonomy" id="1833"/>
    <lineage>
        <taxon>Bacteria</taxon>
        <taxon>Bacillati</taxon>
        <taxon>Actinomycetota</taxon>
        <taxon>Actinomycetes</taxon>
        <taxon>Mycobacteriales</taxon>
        <taxon>Nocardiaceae</taxon>
        <taxon>Rhodococcus</taxon>
        <taxon>Rhodococcus erythropolis group</taxon>
    </lineage>
</organism>
<feature type="domain" description="Condensation" evidence="2">
    <location>
        <begin position="21"/>
        <end position="173"/>
    </location>
</feature>
<evidence type="ECO:0000313" key="4">
    <source>
        <dbReference type="Proteomes" id="UP000325576"/>
    </source>
</evidence>
<dbReference type="GO" id="GO:0008610">
    <property type="term" value="P:lipid biosynthetic process"/>
    <property type="evidence" value="ECO:0007669"/>
    <property type="project" value="UniProtKB-ARBA"/>
</dbReference>
<evidence type="ECO:0000313" key="3">
    <source>
        <dbReference type="EMBL" id="KAB2585156.1"/>
    </source>
</evidence>
<dbReference type="SUPFAM" id="SSF52777">
    <property type="entry name" value="CoA-dependent acyltransferases"/>
    <property type="match status" value="1"/>
</dbReference>
<name>A0A5N5E4J3_RHOER</name>
<feature type="non-terminal residue" evidence="3">
    <location>
        <position position="187"/>
    </location>
</feature>
<dbReference type="EMBL" id="MRBO01000360">
    <property type="protein sequence ID" value="KAB2585156.1"/>
    <property type="molecule type" value="Genomic_DNA"/>
</dbReference>
<protein>
    <recommendedName>
        <fullName evidence="2">Condensation domain-containing protein</fullName>
    </recommendedName>
</protein>
<dbReference type="GO" id="GO:0003824">
    <property type="term" value="F:catalytic activity"/>
    <property type="evidence" value="ECO:0007669"/>
    <property type="project" value="InterPro"/>
</dbReference>
<dbReference type="InterPro" id="IPR023213">
    <property type="entry name" value="CAT-like_dom_sf"/>
</dbReference>
<reference evidence="3 4" key="1">
    <citation type="journal article" date="2017" name="Poromechanics V (2013)">
        <title>Genomic Characterization of the Arsenic-Tolerant Actinobacterium, &lt;i&gt;Rhodococcus erythropolis&lt;/i&gt; S43.</title>
        <authorList>
            <person name="Retamal-Morales G."/>
            <person name="Mehnert M."/>
            <person name="Schwabe R."/>
            <person name="Tischler D."/>
            <person name="Schloemann M."/>
            <person name="Levican G.J."/>
        </authorList>
    </citation>
    <scope>NUCLEOTIDE SEQUENCE [LARGE SCALE GENOMIC DNA]</scope>
    <source>
        <strain evidence="3 4">S43</strain>
    </source>
</reference>
<accession>A0A5N5E4J3</accession>
<evidence type="ECO:0000259" key="2">
    <source>
        <dbReference type="Pfam" id="PF00668"/>
    </source>
</evidence>
<dbReference type="Proteomes" id="UP000325576">
    <property type="component" value="Unassembled WGS sequence"/>
</dbReference>
<gene>
    <name evidence="3" type="ORF">BS297_11850</name>
</gene>
<dbReference type="Gene3D" id="3.30.559.10">
    <property type="entry name" value="Chloramphenicol acetyltransferase-like domain"/>
    <property type="match status" value="1"/>
</dbReference>
<comment type="caution">
    <text evidence="3">The sequence shown here is derived from an EMBL/GenBank/DDBJ whole genome shotgun (WGS) entry which is preliminary data.</text>
</comment>